<reference evidence="2 3" key="1">
    <citation type="submission" date="2018-05" db="EMBL/GenBank/DDBJ databases">
        <title>Abyssibacter profundi OUC007T gen. nov., sp. nov, a marine bacterium isolated from seawater of the Mariana Trench.</title>
        <authorList>
            <person name="Zhou S."/>
        </authorList>
    </citation>
    <scope>NUCLEOTIDE SEQUENCE [LARGE SCALE GENOMIC DNA]</scope>
    <source>
        <strain evidence="2 3">OUC007</strain>
    </source>
</reference>
<dbReference type="OrthoDB" id="7478200at2"/>
<feature type="transmembrane region" description="Helical" evidence="1">
    <location>
        <begin position="154"/>
        <end position="177"/>
    </location>
</feature>
<evidence type="ECO:0000313" key="3">
    <source>
        <dbReference type="Proteomes" id="UP000251800"/>
    </source>
</evidence>
<dbReference type="RefSeq" id="WP_109719272.1">
    <property type="nucleotide sequence ID" value="NZ_QEQK01000003.1"/>
</dbReference>
<keyword evidence="1" id="KW-0812">Transmembrane</keyword>
<comment type="caution">
    <text evidence="2">The sequence shown here is derived from an EMBL/GenBank/DDBJ whole genome shotgun (WGS) entry which is preliminary data.</text>
</comment>
<accession>A0A363UP25</accession>
<dbReference type="AlphaFoldDB" id="A0A363UP25"/>
<evidence type="ECO:0000313" key="2">
    <source>
        <dbReference type="EMBL" id="PWN57192.1"/>
    </source>
</evidence>
<keyword evidence="1" id="KW-1133">Transmembrane helix</keyword>
<dbReference type="EMBL" id="QEQK01000003">
    <property type="protein sequence ID" value="PWN57192.1"/>
    <property type="molecule type" value="Genomic_DNA"/>
</dbReference>
<keyword evidence="1" id="KW-0472">Membrane</keyword>
<evidence type="ECO:0000256" key="1">
    <source>
        <dbReference type="SAM" id="Phobius"/>
    </source>
</evidence>
<gene>
    <name evidence="2" type="ORF">DEH80_04520</name>
</gene>
<name>A0A363UP25_9GAMM</name>
<proteinExistence type="predicted"/>
<feature type="transmembrane region" description="Helical" evidence="1">
    <location>
        <begin position="126"/>
        <end position="148"/>
    </location>
</feature>
<keyword evidence="3" id="KW-1185">Reference proteome</keyword>
<feature type="transmembrane region" description="Helical" evidence="1">
    <location>
        <begin position="93"/>
        <end position="114"/>
    </location>
</feature>
<organism evidence="2 3">
    <name type="scientific">Abyssibacter profundi</name>
    <dbReference type="NCBI Taxonomy" id="2182787"/>
    <lineage>
        <taxon>Bacteria</taxon>
        <taxon>Pseudomonadati</taxon>
        <taxon>Pseudomonadota</taxon>
        <taxon>Gammaproteobacteria</taxon>
        <taxon>Chromatiales</taxon>
        <taxon>Oceanococcaceae</taxon>
        <taxon>Abyssibacter</taxon>
    </lineage>
</organism>
<dbReference type="Proteomes" id="UP000251800">
    <property type="component" value="Unassembled WGS sequence"/>
</dbReference>
<sequence length="184" mass="19834">MKRYVLGGLLAAIAMFVWGAVFWMSPVPTSVMQTATDDVALGQALKAQMPASGTYFVPGMQDDHEAMTRLHEAGPVAMIHIQVEGSPAMDPKVFIKGLIHLFGMALLIGWLLELSANSLGSYGRRVGFVVLLGVTASFTYDLGSTIWWPVAMPWALVGVLYSVVNWTIAGLILAAFFKLEATGD</sequence>
<protein>
    <submittedName>
        <fullName evidence="2">Uncharacterized protein</fullName>
    </submittedName>
</protein>